<organism evidence="10 11">
    <name type="scientific">Wickerhamiella sorbophila</name>
    <dbReference type="NCBI Taxonomy" id="45607"/>
    <lineage>
        <taxon>Eukaryota</taxon>
        <taxon>Fungi</taxon>
        <taxon>Dikarya</taxon>
        <taxon>Ascomycota</taxon>
        <taxon>Saccharomycotina</taxon>
        <taxon>Dipodascomycetes</taxon>
        <taxon>Dipodascales</taxon>
        <taxon>Trichomonascaceae</taxon>
        <taxon>Wickerhamiella</taxon>
    </lineage>
</organism>
<keyword evidence="6" id="KW-0539">Nucleus</keyword>
<dbReference type="PANTHER" id="PTHR28127:SF1">
    <property type="entry name" value="RIBOSOME ASSEMBLY PROTEIN 3"/>
    <property type="match status" value="1"/>
</dbReference>
<accession>A0A2T0FBU6</accession>
<dbReference type="Proteomes" id="UP000238350">
    <property type="component" value="Unassembled WGS sequence"/>
</dbReference>
<dbReference type="GO" id="GO:0000027">
    <property type="term" value="P:ribosomal large subunit assembly"/>
    <property type="evidence" value="ECO:0007669"/>
    <property type="project" value="TreeGrafter"/>
</dbReference>
<dbReference type="InterPro" id="IPR051898">
    <property type="entry name" value="Ribosome_Assembly_3"/>
</dbReference>
<evidence type="ECO:0000256" key="1">
    <source>
        <dbReference type="ARBA" id="ARBA00003035"/>
    </source>
</evidence>
<evidence type="ECO:0000256" key="2">
    <source>
        <dbReference type="ARBA" id="ARBA00004604"/>
    </source>
</evidence>
<evidence type="ECO:0000256" key="7">
    <source>
        <dbReference type="ARBA" id="ARBA00023274"/>
    </source>
</evidence>
<keyword evidence="5" id="KW-0690">Ribosome biogenesis</keyword>
<dbReference type="Pfam" id="PF14615">
    <property type="entry name" value="Rsa3"/>
    <property type="match status" value="1"/>
</dbReference>
<dbReference type="InterPro" id="IPR028217">
    <property type="entry name" value="Rsa3_C"/>
</dbReference>
<protein>
    <recommendedName>
        <fullName evidence="4">Ribosome assembly protein 3</fullName>
    </recommendedName>
</protein>
<dbReference type="RefSeq" id="XP_024662428.1">
    <property type="nucleotide sequence ID" value="XM_024806660.1"/>
</dbReference>
<dbReference type="OrthoDB" id="69550at2759"/>
<evidence type="ECO:0000313" key="10">
    <source>
        <dbReference type="EMBL" id="PRT52482.1"/>
    </source>
</evidence>
<dbReference type="GO" id="GO:0005730">
    <property type="term" value="C:nucleolus"/>
    <property type="evidence" value="ECO:0007669"/>
    <property type="project" value="UniProtKB-SubCell"/>
</dbReference>
<evidence type="ECO:0000256" key="8">
    <source>
        <dbReference type="SAM" id="MobiDB-lite"/>
    </source>
</evidence>
<comment type="similarity">
    <text evidence="3">Belongs to the RSA3 family.</text>
</comment>
<evidence type="ECO:0000256" key="6">
    <source>
        <dbReference type="ARBA" id="ARBA00023242"/>
    </source>
</evidence>
<evidence type="ECO:0000256" key="3">
    <source>
        <dbReference type="ARBA" id="ARBA00006256"/>
    </source>
</evidence>
<dbReference type="PANTHER" id="PTHR28127">
    <property type="entry name" value="RIBOSOME ASSEMBLY PROTEIN 3"/>
    <property type="match status" value="1"/>
</dbReference>
<sequence>MAGEKRRRKKVRTNDASWSSSSEDEMEIDNSKEIVQREDEISELSDSDFSQPSDEEPSHQEENPRTLIHKAPAAPASEDFNQFLLNMVTSEFGDDLEALRKANDFGPGSIELLISGLKQGVNIFSPEQRKMLLADK</sequence>
<evidence type="ECO:0000313" key="11">
    <source>
        <dbReference type="Proteomes" id="UP000238350"/>
    </source>
</evidence>
<dbReference type="AlphaFoldDB" id="A0A2T0FBU6"/>
<name>A0A2T0FBU6_9ASCO</name>
<dbReference type="GO" id="GO:0030687">
    <property type="term" value="C:preribosome, large subunit precursor"/>
    <property type="evidence" value="ECO:0007669"/>
    <property type="project" value="TreeGrafter"/>
</dbReference>
<dbReference type="EMBL" id="NDIQ01000001">
    <property type="protein sequence ID" value="PRT52482.1"/>
    <property type="molecule type" value="Genomic_DNA"/>
</dbReference>
<feature type="compositionally biased region" description="Basic residues" evidence="8">
    <location>
        <begin position="1"/>
        <end position="11"/>
    </location>
</feature>
<keyword evidence="11" id="KW-1185">Reference proteome</keyword>
<reference evidence="10 11" key="1">
    <citation type="submission" date="2017-04" db="EMBL/GenBank/DDBJ databases">
        <title>Genome sequencing of [Candida] sorbophila.</title>
        <authorList>
            <person name="Ahn J.O."/>
        </authorList>
    </citation>
    <scope>NUCLEOTIDE SEQUENCE [LARGE SCALE GENOMIC DNA]</scope>
    <source>
        <strain evidence="10 11">DS02</strain>
    </source>
</reference>
<feature type="region of interest" description="Disordered" evidence="8">
    <location>
        <begin position="1"/>
        <end position="73"/>
    </location>
</feature>
<feature type="compositionally biased region" description="Basic and acidic residues" evidence="8">
    <location>
        <begin position="29"/>
        <end position="39"/>
    </location>
</feature>
<comment type="caution">
    <text evidence="10">The sequence shown here is derived from an EMBL/GenBank/DDBJ whole genome shotgun (WGS) entry which is preliminary data.</text>
</comment>
<evidence type="ECO:0000256" key="5">
    <source>
        <dbReference type="ARBA" id="ARBA00022517"/>
    </source>
</evidence>
<evidence type="ECO:0000256" key="4">
    <source>
        <dbReference type="ARBA" id="ARBA00015339"/>
    </source>
</evidence>
<dbReference type="STRING" id="45607.A0A2T0FBU6"/>
<gene>
    <name evidence="10" type="ORF">B9G98_00102</name>
</gene>
<feature type="domain" description="Ribosome-assembly protein 3 C-terminal" evidence="9">
    <location>
        <begin position="80"/>
        <end position="125"/>
    </location>
</feature>
<dbReference type="GeneID" id="36513851"/>
<keyword evidence="7" id="KW-0687">Ribonucleoprotein</keyword>
<proteinExistence type="inferred from homology"/>
<comment type="subcellular location">
    <subcellularLocation>
        <location evidence="2">Nucleus</location>
        <location evidence="2">Nucleolus</location>
    </subcellularLocation>
</comment>
<comment type="function">
    <text evidence="1">Required for efficient biogenesis of the 60S ribosomal subunit.</text>
</comment>
<evidence type="ECO:0000259" key="9">
    <source>
        <dbReference type="Pfam" id="PF14615"/>
    </source>
</evidence>